<dbReference type="GeneID" id="121133827"/>
<accession>A0ABM2WFV5</accession>
<protein>
    <submittedName>
        <fullName evidence="3">5'-AMP-activated protein kinase subunit gamma-2-like</fullName>
    </submittedName>
</protein>
<dbReference type="Proteomes" id="UP000886700">
    <property type="component" value="Unplaced"/>
</dbReference>
<organism evidence="2 3">
    <name type="scientific">Mesocricetus auratus</name>
    <name type="common">Golden hamster</name>
    <dbReference type="NCBI Taxonomy" id="10036"/>
    <lineage>
        <taxon>Eukaryota</taxon>
        <taxon>Metazoa</taxon>
        <taxon>Chordata</taxon>
        <taxon>Craniata</taxon>
        <taxon>Vertebrata</taxon>
        <taxon>Euteleostomi</taxon>
        <taxon>Mammalia</taxon>
        <taxon>Eutheria</taxon>
        <taxon>Euarchontoglires</taxon>
        <taxon>Glires</taxon>
        <taxon>Rodentia</taxon>
        <taxon>Myomorpha</taxon>
        <taxon>Muroidea</taxon>
        <taxon>Cricetidae</taxon>
        <taxon>Cricetinae</taxon>
        <taxon>Mesocricetus</taxon>
    </lineage>
</organism>
<evidence type="ECO:0000313" key="2">
    <source>
        <dbReference type="Proteomes" id="UP000886700"/>
    </source>
</evidence>
<proteinExistence type="predicted"/>
<evidence type="ECO:0000256" key="1">
    <source>
        <dbReference type="SAM" id="MobiDB-lite"/>
    </source>
</evidence>
<evidence type="ECO:0000313" key="3">
    <source>
        <dbReference type="RefSeq" id="XP_040586875.1"/>
    </source>
</evidence>
<feature type="compositionally biased region" description="Low complexity" evidence="1">
    <location>
        <begin position="88"/>
        <end position="97"/>
    </location>
</feature>
<gene>
    <name evidence="3" type="primary">LOC121133827</name>
</gene>
<reference evidence="3" key="1">
    <citation type="submission" date="2025-08" db="UniProtKB">
        <authorList>
            <consortium name="RefSeq"/>
        </authorList>
    </citation>
    <scope>IDENTIFICATION</scope>
    <source>
        <tissue evidence="3">Liver</tissue>
    </source>
</reference>
<dbReference type="RefSeq" id="XP_040586875.1">
    <property type="nucleotide sequence ID" value="XM_040730941.1"/>
</dbReference>
<feature type="compositionally biased region" description="Polar residues" evidence="1">
    <location>
        <begin position="126"/>
        <end position="143"/>
    </location>
</feature>
<sequence length="163" mass="17599">MPLLNGDVESSGKHSSWKVDSPFSSGSPSRRLFSRGPQPRPSSPVSAPVRPKTSPGSPKTVFPFSYQESPPRSPRRMSFSGIFRSSSKESSPNSNPSTLPGASGSSHAPEKIRHWCCGFRRPPQSPSTLSWNGRQNGAPSNFKLQAEGHKTHPQAATPEISSF</sequence>
<feature type="region of interest" description="Disordered" evidence="1">
    <location>
        <begin position="1"/>
        <end position="163"/>
    </location>
</feature>
<keyword evidence="2" id="KW-1185">Reference proteome</keyword>
<name>A0ABM2WFV5_MESAU</name>